<dbReference type="InterPro" id="IPR001245">
    <property type="entry name" value="Ser-Thr/Tyr_kinase_cat_dom"/>
</dbReference>
<dbReference type="AlphaFoldDB" id="A0A914AN46"/>
<dbReference type="GeneID" id="119735215"/>
<dbReference type="PRINTS" id="PR00109">
    <property type="entry name" value="TYRKINASE"/>
</dbReference>
<dbReference type="GO" id="GO:0043235">
    <property type="term" value="C:receptor complex"/>
    <property type="evidence" value="ECO:0007669"/>
    <property type="project" value="TreeGrafter"/>
</dbReference>
<comment type="caution">
    <text evidence="9">Lacks conserved residue(s) required for the propagation of feature annotation.</text>
</comment>
<feature type="binding site" evidence="10">
    <location>
        <position position="585"/>
    </location>
    <ligand>
        <name>ATP</name>
        <dbReference type="ChEBI" id="CHEBI:30616"/>
    </ligand>
</feature>
<dbReference type="CDD" id="cd00054">
    <property type="entry name" value="EGF_CA"/>
    <property type="match status" value="3"/>
</dbReference>
<evidence type="ECO:0000256" key="7">
    <source>
        <dbReference type="ARBA" id="ARBA00023170"/>
    </source>
</evidence>
<accession>A0A914AN46</accession>
<evidence type="ECO:0000256" key="2">
    <source>
        <dbReference type="ARBA" id="ARBA00022536"/>
    </source>
</evidence>
<evidence type="ECO:0000313" key="15">
    <source>
        <dbReference type="EnsemblMetazoa" id="XP_038064849.1"/>
    </source>
</evidence>
<dbReference type="PROSITE" id="PS50011">
    <property type="entry name" value="PROTEIN_KINASE_DOM"/>
    <property type="match status" value="1"/>
</dbReference>
<evidence type="ECO:0000313" key="16">
    <source>
        <dbReference type="Proteomes" id="UP000887568"/>
    </source>
</evidence>
<feature type="domain" description="EGF-like" evidence="14">
    <location>
        <begin position="386"/>
        <end position="425"/>
    </location>
</feature>
<dbReference type="GO" id="GO:0004714">
    <property type="term" value="F:transmembrane receptor protein tyrosine kinase activity"/>
    <property type="evidence" value="ECO:0007669"/>
    <property type="project" value="UniProtKB-EC"/>
</dbReference>
<evidence type="ECO:0000256" key="8">
    <source>
        <dbReference type="ARBA" id="ARBA00051243"/>
    </source>
</evidence>
<dbReference type="SUPFAM" id="SSF56112">
    <property type="entry name" value="Protein kinase-like (PK-like)"/>
    <property type="match status" value="1"/>
</dbReference>
<name>A0A914AN46_PATMI</name>
<dbReference type="GO" id="GO:0007169">
    <property type="term" value="P:cell surface receptor protein tyrosine kinase signaling pathway"/>
    <property type="evidence" value="ECO:0007669"/>
    <property type="project" value="TreeGrafter"/>
</dbReference>
<dbReference type="EnsemblMetazoa" id="XM_038208921.1">
    <property type="protein sequence ID" value="XP_038064849.1"/>
    <property type="gene ID" value="LOC119735215"/>
</dbReference>
<comment type="catalytic activity">
    <reaction evidence="8">
        <text>L-tyrosyl-[protein] + ATP = O-phospho-L-tyrosyl-[protein] + ADP + H(+)</text>
        <dbReference type="Rhea" id="RHEA:10596"/>
        <dbReference type="Rhea" id="RHEA-COMP:10136"/>
        <dbReference type="Rhea" id="RHEA-COMP:20101"/>
        <dbReference type="ChEBI" id="CHEBI:15378"/>
        <dbReference type="ChEBI" id="CHEBI:30616"/>
        <dbReference type="ChEBI" id="CHEBI:46858"/>
        <dbReference type="ChEBI" id="CHEBI:61978"/>
        <dbReference type="ChEBI" id="CHEBI:456216"/>
        <dbReference type="EC" id="2.7.10.1"/>
    </reaction>
</comment>
<dbReference type="Proteomes" id="UP000887568">
    <property type="component" value="Unplaced"/>
</dbReference>
<keyword evidence="3" id="KW-0479">Metal-binding</keyword>
<dbReference type="RefSeq" id="XP_038064849.1">
    <property type="nucleotide sequence ID" value="XM_038208921.1"/>
</dbReference>
<dbReference type="InterPro" id="IPR008979">
    <property type="entry name" value="Galactose-bd-like_sf"/>
</dbReference>
<evidence type="ECO:0000259" key="14">
    <source>
        <dbReference type="PROSITE" id="PS50026"/>
    </source>
</evidence>
<evidence type="ECO:0000256" key="9">
    <source>
        <dbReference type="PROSITE-ProRule" id="PRU00076"/>
    </source>
</evidence>
<keyword evidence="16" id="KW-1185">Reference proteome</keyword>
<proteinExistence type="predicted"/>
<keyword evidence="12" id="KW-0472">Membrane</keyword>
<dbReference type="InterPro" id="IPR008266">
    <property type="entry name" value="Tyr_kinase_AS"/>
</dbReference>
<feature type="compositionally biased region" description="Low complexity" evidence="11">
    <location>
        <begin position="855"/>
        <end position="874"/>
    </location>
</feature>
<dbReference type="PROSITE" id="PS00107">
    <property type="entry name" value="PROTEIN_KINASE_ATP"/>
    <property type="match status" value="1"/>
</dbReference>
<protein>
    <recommendedName>
        <fullName evidence="17">Receptor protein-tyrosine kinase</fullName>
    </recommendedName>
</protein>
<feature type="domain" description="EGF-like" evidence="14">
    <location>
        <begin position="347"/>
        <end position="383"/>
    </location>
</feature>
<dbReference type="Pfam" id="PF07714">
    <property type="entry name" value="PK_Tyr_Ser-Thr"/>
    <property type="match status" value="1"/>
</dbReference>
<feature type="domain" description="EGF-like" evidence="14">
    <location>
        <begin position="426"/>
        <end position="463"/>
    </location>
</feature>
<dbReference type="PROSITE" id="PS00022">
    <property type="entry name" value="EGF_1"/>
    <property type="match status" value="2"/>
</dbReference>
<dbReference type="PANTHER" id="PTHR24416:SF621">
    <property type="entry name" value="TYROSINE KINASE RECEPTOR CAD96CA"/>
    <property type="match status" value="1"/>
</dbReference>
<evidence type="ECO:0000256" key="6">
    <source>
        <dbReference type="ARBA" id="ARBA00023157"/>
    </source>
</evidence>
<organism evidence="15 16">
    <name type="scientific">Patiria miniata</name>
    <name type="common">Bat star</name>
    <name type="synonym">Asterina miniata</name>
    <dbReference type="NCBI Taxonomy" id="46514"/>
    <lineage>
        <taxon>Eukaryota</taxon>
        <taxon>Metazoa</taxon>
        <taxon>Echinodermata</taxon>
        <taxon>Eleutherozoa</taxon>
        <taxon>Asterozoa</taxon>
        <taxon>Asteroidea</taxon>
        <taxon>Valvatacea</taxon>
        <taxon>Valvatida</taxon>
        <taxon>Asterinidae</taxon>
        <taxon>Patiria</taxon>
    </lineage>
</organism>
<dbReference type="CDD" id="cd00192">
    <property type="entry name" value="PTKc"/>
    <property type="match status" value="1"/>
</dbReference>
<keyword evidence="6 9" id="KW-1015">Disulfide bond</keyword>
<dbReference type="InterPro" id="IPR017441">
    <property type="entry name" value="Protein_kinase_ATP_BS"/>
</dbReference>
<dbReference type="Pfam" id="PF00008">
    <property type="entry name" value="EGF"/>
    <property type="match status" value="3"/>
</dbReference>
<evidence type="ECO:0000256" key="5">
    <source>
        <dbReference type="ARBA" id="ARBA00022837"/>
    </source>
</evidence>
<evidence type="ECO:0000256" key="10">
    <source>
        <dbReference type="PROSITE-ProRule" id="PRU10141"/>
    </source>
</evidence>
<dbReference type="PROSITE" id="PS00109">
    <property type="entry name" value="PROTEIN_KINASE_TYR"/>
    <property type="match status" value="1"/>
</dbReference>
<keyword evidence="10" id="KW-0547">Nucleotide-binding</keyword>
<dbReference type="SMART" id="SM00219">
    <property type="entry name" value="TyrKc"/>
    <property type="match status" value="1"/>
</dbReference>
<keyword evidence="2 9" id="KW-0245">EGF-like domain</keyword>
<dbReference type="GO" id="GO:0005886">
    <property type="term" value="C:plasma membrane"/>
    <property type="evidence" value="ECO:0007669"/>
    <property type="project" value="TreeGrafter"/>
</dbReference>
<dbReference type="SUPFAM" id="SSF49785">
    <property type="entry name" value="Galactose-binding domain-like"/>
    <property type="match status" value="2"/>
</dbReference>
<dbReference type="SUPFAM" id="SSF57196">
    <property type="entry name" value="EGF/Laminin"/>
    <property type="match status" value="3"/>
</dbReference>
<dbReference type="FunFam" id="1.10.510.10:FF:000462">
    <property type="entry name" value="Receptor tyrosine kinase"/>
    <property type="match status" value="1"/>
</dbReference>
<evidence type="ECO:0000256" key="3">
    <source>
        <dbReference type="ARBA" id="ARBA00022723"/>
    </source>
</evidence>
<evidence type="ECO:0000256" key="4">
    <source>
        <dbReference type="ARBA" id="ARBA00022737"/>
    </source>
</evidence>
<dbReference type="Gene3D" id="2.60.120.260">
    <property type="entry name" value="Galactose-binding domain-like"/>
    <property type="match status" value="2"/>
</dbReference>
<feature type="domain" description="Protein kinase" evidence="13">
    <location>
        <begin position="551"/>
        <end position="826"/>
    </location>
</feature>
<keyword evidence="12" id="KW-1133">Transmembrane helix</keyword>
<dbReference type="GO" id="GO:0005509">
    <property type="term" value="F:calcium ion binding"/>
    <property type="evidence" value="ECO:0007669"/>
    <property type="project" value="InterPro"/>
</dbReference>
<dbReference type="Gene3D" id="1.10.510.10">
    <property type="entry name" value="Transferase(Phosphotransferase) domain 1"/>
    <property type="match status" value="1"/>
</dbReference>
<dbReference type="PROSITE" id="PS50026">
    <property type="entry name" value="EGF_3"/>
    <property type="match status" value="3"/>
</dbReference>
<dbReference type="InterPro" id="IPR006585">
    <property type="entry name" value="FTP1"/>
</dbReference>
<dbReference type="GO" id="GO:0005524">
    <property type="term" value="F:ATP binding"/>
    <property type="evidence" value="ECO:0007669"/>
    <property type="project" value="UniProtKB-UniRule"/>
</dbReference>
<dbReference type="SMART" id="SM00607">
    <property type="entry name" value="FTP"/>
    <property type="match status" value="1"/>
</dbReference>
<feature type="disulfide bond" evidence="9">
    <location>
        <begin position="453"/>
        <end position="462"/>
    </location>
</feature>
<evidence type="ECO:0008006" key="17">
    <source>
        <dbReference type="Google" id="ProtNLM"/>
    </source>
</evidence>
<dbReference type="FunFam" id="2.10.25.10:FF:000095">
    <property type="entry name" value="Notch, isoform B"/>
    <property type="match status" value="1"/>
</dbReference>
<sequence length="874" mass="96241">MTGSLDASRYGWNVYICRPLLLVLLACYYFQQGHCDLTALSVRGKRTSQSSTINWGFHSSDKAIDGTTDTYSHTDDYDSHPWWLLDLGSEHRLDKINVTLRQDNWGFRFIGAIVRAGLSPNFAENPPCGSPATSEQSQDGAEIPFLCEPQRTARYISLDIDTSMPGVDAEQAYLQLAEVAVENSTSGEGSALPVYGKSTSQSTTWGYYPSDNAIDGMPDTFTHTNERDPHPLWLVDLGSKHCLGANDPHPWWLLHLGSKHCLGFRFIGAIARAGLSPNFNENLPCGSPATFQQSQSGATIPFLCLTPRTARYVSLDIDDSMPSVNPTTAFLQLAVVAVEEYTSGECADYVCSNPNPCRNGGTCIPETTGNFYNCSCPAGFSGGDCQNDVCSNPNPCQNGGTCIPDTTGNFYNCSCPAGFSGGNCQTDDPCMSNPCQNGGQCMPQAENMYNCTCQNGATGNNCQNAHSNTTTIIIIVVGLVVVLIVVLVIVVVCFVKRSRRKRRGSLPSAVDRGRGQELIQKKLSNIYWIDNRQTSTSEFNGSSKEFPRDKLHILGQLGSGSFAVVYKAEAEGIIRRGTNTTVAVKMLKESATPNDQSDFKKELRLYSMMDQHPNVLSMLGYCTDKDPMYVILEYVPHGDLQTYLRHIRTGTEPFYLKKEEFKEKKDLTPTEILTFASQVVRGMEYLASKQCIHRDLATRNILLGEGLVCKVSDFGLAREVAEKSQYEMQSQGKVPVRWMAPESLLSNMYTSKSDVWSFGVLLWELVTLGSHPYPGMSSQEVINELKKGYRLPKPEHCGDDIYQIMMDCWQEKPEDRPDFAGLHTTIDDILADAAGYLEMGSLNPDDYVYLKPGQGSSSITHSPTHSPTGSIESG</sequence>
<keyword evidence="5" id="KW-0106">Calcium</keyword>
<dbReference type="InterPro" id="IPR000719">
    <property type="entry name" value="Prot_kinase_dom"/>
</dbReference>
<evidence type="ECO:0000256" key="12">
    <source>
        <dbReference type="SAM" id="Phobius"/>
    </source>
</evidence>
<evidence type="ECO:0000256" key="11">
    <source>
        <dbReference type="SAM" id="MobiDB-lite"/>
    </source>
</evidence>
<dbReference type="SMART" id="SM00181">
    <property type="entry name" value="EGF"/>
    <property type="match status" value="3"/>
</dbReference>
<dbReference type="InterPro" id="IPR020635">
    <property type="entry name" value="Tyr_kinase_cat_dom"/>
</dbReference>
<feature type="disulfide bond" evidence="9">
    <location>
        <begin position="415"/>
        <end position="424"/>
    </location>
</feature>
<dbReference type="InterPro" id="IPR001881">
    <property type="entry name" value="EGF-like_Ca-bd_dom"/>
</dbReference>
<feature type="disulfide bond" evidence="9">
    <location>
        <begin position="396"/>
        <end position="413"/>
    </location>
</feature>
<evidence type="ECO:0000256" key="1">
    <source>
        <dbReference type="ARBA" id="ARBA00004479"/>
    </source>
</evidence>
<feature type="disulfide bond" evidence="9">
    <location>
        <begin position="357"/>
        <end position="374"/>
    </location>
</feature>
<keyword evidence="12" id="KW-0812">Transmembrane</keyword>
<dbReference type="Gene3D" id="2.10.25.10">
    <property type="entry name" value="Laminin"/>
    <property type="match status" value="3"/>
</dbReference>
<dbReference type="Pfam" id="PF22633">
    <property type="entry name" value="F5_F8_type_C_2"/>
    <property type="match status" value="1"/>
</dbReference>
<dbReference type="InterPro" id="IPR050122">
    <property type="entry name" value="RTK"/>
</dbReference>
<dbReference type="InterPro" id="IPR000742">
    <property type="entry name" value="EGF"/>
</dbReference>
<keyword evidence="4" id="KW-0677">Repeat</keyword>
<dbReference type="PANTHER" id="PTHR24416">
    <property type="entry name" value="TYROSINE-PROTEIN KINASE RECEPTOR"/>
    <property type="match status" value="1"/>
</dbReference>
<feature type="transmembrane region" description="Helical" evidence="12">
    <location>
        <begin position="472"/>
        <end position="495"/>
    </location>
</feature>
<dbReference type="SMART" id="SM00179">
    <property type="entry name" value="EGF_CA"/>
    <property type="match status" value="3"/>
</dbReference>
<dbReference type="InterPro" id="IPR011009">
    <property type="entry name" value="Kinase-like_dom_sf"/>
</dbReference>
<feature type="region of interest" description="Disordered" evidence="11">
    <location>
        <begin position="853"/>
        <end position="874"/>
    </location>
</feature>
<comment type="subcellular location">
    <subcellularLocation>
        <location evidence="1">Membrane</location>
        <topology evidence="1">Single-pass type I membrane protein</topology>
    </subcellularLocation>
</comment>
<dbReference type="Gene3D" id="3.30.200.20">
    <property type="entry name" value="Phosphorylase Kinase, domain 1"/>
    <property type="match status" value="1"/>
</dbReference>
<reference evidence="15" key="1">
    <citation type="submission" date="2022-11" db="UniProtKB">
        <authorList>
            <consortium name="EnsemblMetazoa"/>
        </authorList>
    </citation>
    <scope>IDENTIFICATION</scope>
</reference>
<keyword evidence="10" id="KW-0067">ATP-binding</keyword>
<dbReference type="PROSITE" id="PS01186">
    <property type="entry name" value="EGF_2"/>
    <property type="match status" value="1"/>
</dbReference>
<keyword evidence="7" id="KW-0675">Receptor</keyword>
<evidence type="ECO:0000259" key="13">
    <source>
        <dbReference type="PROSITE" id="PS50011"/>
    </source>
</evidence>